<evidence type="ECO:0000256" key="1">
    <source>
        <dbReference type="SAM" id="MobiDB-lite"/>
    </source>
</evidence>
<evidence type="ECO:0000313" key="6">
    <source>
        <dbReference type="Proteomes" id="UP000593758"/>
    </source>
</evidence>
<dbReference type="Proteomes" id="UP000593758">
    <property type="component" value="Chromosome"/>
</dbReference>
<evidence type="ECO:0000256" key="2">
    <source>
        <dbReference type="SAM" id="Phobius"/>
    </source>
</evidence>
<feature type="transmembrane region" description="Helical" evidence="2">
    <location>
        <begin position="2376"/>
        <end position="2395"/>
    </location>
</feature>
<protein>
    <submittedName>
        <fullName evidence="5">LPXTG cell wall anchor domain-containing protein</fullName>
    </submittedName>
</protein>
<accession>A0A7M1SX58</accession>
<reference evidence="5 6" key="1">
    <citation type="submission" date="2020-10" db="EMBL/GenBank/DDBJ databases">
        <title>Haloactinobacterium sp. RN3S43, a bacterium isolated from saline soil.</title>
        <authorList>
            <person name="Sun J.-Q."/>
        </authorList>
    </citation>
    <scope>NUCLEOTIDE SEQUENCE [LARGE SCALE GENOMIC DNA]</scope>
    <source>
        <strain evidence="5 6">RN3S43</strain>
    </source>
</reference>
<evidence type="ECO:0000256" key="3">
    <source>
        <dbReference type="SAM" id="SignalP"/>
    </source>
</evidence>
<dbReference type="Gene3D" id="2.60.40.740">
    <property type="match status" value="1"/>
</dbReference>
<dbReference type="EMBL" id="CP063169">
    <property type="protein sequence ID" value="QOR71213.1"/>
    <property type="molecule type" value="Genomic_DNA"/>
</dbReference>
<dbReference type="Gene3D" id="2.60.40.1140">
    <property type="entry name" value="Collagen-binding surface protein Cna, B-type domain"/>
    <property type="match status" value="1"/>
</dbReference>
<evidence type="ECO:0000259" key="4">
    <source>
        <dbReference type="Pfam" id="PF19407"/>
    </source>
</evidence>
<feature type="domain" description="DUF5979" evidence="4">
    <location>
        <begin position="2248"/>
        <end position="2360"/>
    </location>
</feature>
<feature type="chain" id="PRO_5038348973" evidence="3">
    <location>
        <begin position="32"/>
        <end position="2400"/>
    </location>
</feature>
<evidence type="ECO:0000313" key="5">
    <source>
        <dbReference type="EMBL" id="QOR71213.1"/>
    </source>
</evidence>
<dbReference type="KEGG" id="halt:IM660_02585"/>
<dbReference type="InterPro" id="IPR046022">
    <property type="entry name" value="DUF5979"/>
</dbReference>
<organism evidence="5 6">
    <name type="scientific">Ruania alkalisoli</name>
    <dbReference type="NCBI Taxonomy" id="2779775"/>
    <lineage>
        <taxon>Bacteria</taxon>
        <taxon>Bacillati</taxon>
        <taxon>Actinomycetota</taxon>
        <taxon>Actinomycetes</taxon>
        <taxon>Micrococcales</taxon>
        <taxon>Ruaniaceae</taxon>
        <taxon>Ruania</taxon>
    </lineage>
</organism>
<feature type="region of interest" description="Disordered" evidence="1">
    <location>
        <begin position="724"/>
        <end position="761"/>
    </location>
</feature>
<feature type="signal peptide" evidence="3">
    <location>
        <begin position="1"/>
        <end position="31"/>
    </location>
</feature>
<keyword evidence="2" id="KW-1133">Transmembrane helix</keyword>
<keyword evidence="3" id="KW-0732">Signal</keyword>
<feature type="domain" description="DUF5979" evidence="4">
    <location>
        <begin position="1812"/>
        <end position="1891"/>
    </location>
</feature>
<feature type="compositionally biased region" description="Low complexity" evidence="1">
    <location>
        <begin position="724"/>
        <end position="736"/>
    </location>
</feature>
<feature type="domain" description="DUF5979" evidence="4">
    <location>
        <begin position="2142"/>
        <end position="2244"/>
    </location>
</feature>
<keyword evidence="2" id="KW-0472">Membrane</keyword>
<dbReference type="RefSeq" id="WP_193497878.1">
    <property type="nucleotide sequence ID" value="NZ_CP063169.1"/>
</dbReference>
<dbReference type="Pfam" id="PF19407">
    <property type="entry name" value="DUF5979"/>
    <property type="match status" value="5"/>
</dbReference>
<keyword evidence="2" id="KW-0812">Transmembrane</keyword>
<keyword evidence="6" id="KW-1185">Reference proteome</keyword>
<feature type="domain" description="DUF5979" evidence="4">
    <location>
        <begin position="1922"/>
        <end position="2031"/>
    </location>
</feature>
<name>A0A7M1SX58_9MICO</name>
<proteinExistence type="predicted"/>
<dbReference type="NCBIfam" id="TIGR01167">
    <property type="entry name" value="LPXTG_anchor"/>
    <property type="match status" value="1"/>
</dbReference>
<gene>
    <name evidence="5" type="ORF">IM660_02585</name>
</gene>
<sequence>MLRATNSPHRGIRRVLASALALLLTGGAVIAGTTPAVADVGDPQYLTVDKRVSADEISVDEPFTYTIEVNCSEATCLEAHLQDQFPAELDGYALQNVTITPSSSAVPRDVTWTVDGAETSQPSVLTDDTVLDIHFQQEGTNPEGTGLEFGTRVSVSITLQAPEKAPGEYAFTNTATTEASNSNPDSSDATTTLMVPSVLDVDVTKDWAPAEETFTPGAESTISLGVTNTSNGPVETLTIQEPQNAPDGATSLDPSNPFTLTDLAGPDGFSATMPPGAEQAQVDVYVLQSDGSYGWETGTPDATPALPVGVDPGDVAGIRITYTGAAIERQASSAVELDLALRETHRDTGDDLSVATHTVDNTTVGSAAVADRDPATATADASYTVTPPALGVETSKNISPNRIAAGDSAEATLTGTNASDIPVAELRLADLDYFTADLTFDGFTAAPSWPAGATGAEVIYHPLDGSDPVSIPFADGETPAAPAEPISGFELVFTADAPGIEPAASTSADFVIGSTEAAVSTGETLPTTNTVDTSITTFNDRTAEASDDANLTLVAPAVEVELTKTIRPGATVRPGEDVVTELRSNLTTTSDYVTATQIVVEDSLTGDGGFWDAFNVDSVAPTQVPSNTDLTVEVQLPDGSWTSVAVFDAQAGPFLASLSQAEIAAALPGGVTTEDLTGIRFIFDNADGFAADTTVTPYVVSTARDALRSGGEITEDGVDVENLATTTGTGETEAGTPLTDTDEDVDSAGVAPQPGGPGPGVGIDKSWDRATIPAQTDQQAGTTLSWRVSPGFEQVVISDPAAPVPGDVSDTVYDTFDLVQLDPIAGSDEPYSNGWFLKYDTITAVELYDGTSWQTVAEPADGWQSNGAFVGYTLTTDERASTVAMRIVLEENTAAREAAATAGGAYDPYAPTPGTGVATSSVDRTFDQTWRLRDQLRSDGSWITDEAVYNAGESGVVDNTTSVTGTPIGGGDPVTDSDNAVITITTTPPGVQVGKSVDPTSELYVPMEGTTEPGDYPTATFTLTARNDSVTPASYVRLMDPPACTDAESISVCQSEASEAGALADPFTADIDWLREGSPFDRFNLTGLDISAGIADQVDLAESVVWLLHEDGTTSQVTAEEATARTAQELADVIGLSVTYAGADLATITSDNTLTVVLETQLRTTLRSTGELQVLSANDHLQIPNRVFAQSYDPLLNDGALTGANASAAVGLTGGDINVAPSKSVSPDALTEPTRDEPVTVTLGADQGTDPVSTLAPAEVRLTDDVTTSPDFWNTFNLTGLGEITAPDGADQVAIGVYGPFGTDGELEWVSGAPTGIDTAALPDVDLTEVQGVRFAFSRADGEFFSDDVPAPGWSANAAFTVQLREDYRDSGEAVQLEGEVTNTVTVISDRLNGESSEAKATDAVVGLSEGTAELEVNKLANDGNRTATVGDLVPWDLTVHNSGTGYLDLTEVRDALPEHLAYLGDEPTYTADDDGALSEDVTLTQEGEELVFTWPEGENRMLPGETFTIRVLLELQPGLSSGERTTNTMVASTVQTLERCENVVSGGSTTDDWAGDPTTCGATDYVQPAQGTNLYTLKGVRGELEGAHHSSSVDRLCEPTLTATGGDYYRAPCAANSVIGGTDDWVLQTVNAGTTDITEMVVFDQLPVAGDLSLVAGSDRGSVYRPQLLDNLLVTAPEGTETVIEVTTSDDVCVGTWSEVTTAEPCTASGEEWTELTDGTDLSQVSGLRIWLDFSATAAGALVPGQGVDVTYSSENVPATDVDPSGAPVDVPVTDTYAWNQFGVKYQVAGEDRYERLAPSPVGVHLRTGSLEVVKDVTGPAAGYAAQEFLADLVCTVQGAPLDMGEYSTLTLIDGESVRVDGIPLGSECVVTEQGEVGEFGETSREPGSVTLDITEMTGTEDEVPAAQVGQLGNDYQYAGLSVTKNVDTQATSGELGPFDFTLTCTTALGVPVDFGNGATELAFTLADGETFDAPAGTIPAGSDCVLTEADAAQDEVVIVGTNVTDNGDGSATIGVDVTGAEVEVTNGYDAGVLSVTKVAEGDGADLYGTGPFGFEAVCTYDGQTLLEESFELAAGGERSFGTYPAGTECVVTETATGGANASALDPADGVVTIAGPETDDENVGTVGVTATNTFVLGEVAIEKVVDGPGAELYGAGPFTAQAVCTWDRDGEQVSVELPNDGLIQLNAANGYAATIGDLLVGTECVVTEVADGGATATQILPADGVVTVGEETAVVTLTNTFDVTSLTVTKQIEGEPAGEASFAVTLVCSWMVDGEERDVEIPGGAVRELQAPDDLTVTYQDLPIGADCVVNESETGGADATTITVTAAGEEVTTEGDSAELTTLADAGTTVTVTNVFDPEPGAGDLPGTGTEPVWWIAGAALLMLAGGILLGVRRRQI</sequence>
<feature type="domain" description="DUF5979" evidence="4">
    <location>
        <begin position="2035"/>
        <end position="2136"/>
    </location>
</feature>